<comment type="caution">
    <text evidence="9">The sequence shown here is derived from an EMBL/GenBank/DDBJ whole genome shotgun (WGS) entry which is preliminary data.</text>
</comment>
<reference evidence="9 10" key="1">
    <citation type="submission" date="2019-03" db="EMBL/GenBank/DDBJ databases">
        <title>Genomic Encyclopedia of Type Strains, Phase IV (KMG-IV): sequencing the most valuable type-strain genomes for metagenomic binning, comparative biology and taxonomic classification.</title>
        <authorList>
            <person name="Goeker M."/>
        </authorList>
    </citation>
    <scope>NUCLEOTIDE SEQUENCE [LARGE SCALE GENOMIC DNA]</scope>
    <source>
        <strain evidence="9 10">DSM 19610</strain>
    </source>
</reference>
<dbReference type="Pfam" id="PF19425">
    <property type="entry name" value="Csd3_N2"/>
    <property type="match status" value="1"/>
</dbReference>
<keyword evidence="7" id="KW-0482">Metalloprotease</keyword>
<dbReference type="SUPFAM" id="SSF51261">
    <property type="entry name" value="Duplicated hybrid motif"/>
    <property type="match status" value="1"/>
</dbReference>
<evidence type="ECO:0000259" key="8">
    <source>
        <dbReference type="PROSITE" id="PS51782"/>
    </source>
</evidence>
<dbReference type="Pfam" id="PF04225">
    <property type="entry name" value="LysM_OapA"/>
    <property type="match status" value="1"/>
</dbReference>
<keyword evidence="4" id="KW-0479">Metal-binding</keyword>
<accession>A0A4R1HBB3</accession>
<evidence type="ECO:0000256" key="5">
    <source>
        <dbReference type="ARBA" id="ARBA00022801"/>
    </source>
</evidence>
<dbReference type="Gene3D" id="3.10.450.350">
    <property type="match status" value="2"/>
</dbReference>
<dbReference type="InterPro" id="IPR011055">
    <property type="entry name" value="Dup_hybrid_motif"/>
</dbReference>
<keyword evidence="6" id="KW-0862">Zinc</keyword>
<gene>
    <name evidence="9" type="ORF">DFR30_2564</name>
</gene>
<dbReference type="GO" id="GO:0030313">
    <property type="term" value="C:cell envelope"/>
    <property type="evidence" value="ECO:0007669"/>
    <property type="project" value="UniProtKB-SubCell"/>
</dbReference>
<keyword evidence="5 9" id="KW-0378">Hydrolase</keyword>
<dbReference type="InterPro" id="IPR018392">
    <property type="entry name" value="LysM"/>
</dbReference>
<dbReference type="GO" id="GO:0004222">
    <property type="term" value="F:metalloendopeptidase activity"/>
    <property type="evidence" value="ECO:0007669"/>
    <property type="project" value="TreeGrafter"/>
</dbReference>
<dbReference type="CDD" id="cd00118">
    <property type="entry name" value="LysM"/>
    <property type="match status" value="1"/>
</dbReference>
<dbReference type="InterPro" id="IPR045834">
    <property type="entry name" value="Csd3_N2"/>
</dbReference>
<dbReference type="GO" id="GO:0042834">
    <property type="term" value="F:peptidoglycan binding"/>
    <property type="evidence" value="ECO:0007669"/>
    <property type="project" value="InterPro"/>
</dbReference>
<evidence type="ECO:0000313" key="9">
    <source>
        <dbReference type="EMBL" id="TCK19254.1"/>
    </source>
</evidence>
<evidence type="ECO:0000256" key="6">
    <source>
        <dbReference type="ARBA" id="ARBA00022833"/>
    </source>
</evidence>
<dbReference type="OrthoDB" id="9805070at2"/>
<organism evidence="9 10">
    <name type="scientific">Thiogranum longum</name>
    <dbReference type="NCBI Taxonomy" id="1537524"/>
    <lineage>
        <taxon>Bacteria</taxon>
        <taxon>Pseudomonadati</taxon>
        <taxon>Pseudomonadota</taxon>
        <taxon>Gammaproteobacteria</taxon>
        <taxon>Chromatiales</taxon>
        <taxon>Ectothiorhodospiraceae</taxon>
        <taxon>Thiogranum</taxon>
    </lineage>
</organism>
<dbReference type="AlphaFoldDB" id="A0A4R1HBB3"/>
<evidence type="ECO:0000313" key="10">
    <source>
        <dbReference type="Proteomes" id="UP000295707"/>
    </source>
</evidence>
<dbReference type="PROSITE" id="PS51782">
    <property type="entry name" value="LYSM"/>
    <property type="match status" value="1"/>
</dbReference>
<dbReference type="FunFam" id="2.70.70.10:FF:000002">
    <property type="entry name" value="Murein DD-endopeptidase MepM"/>
    <property type="match status" value="1"/>
</dbReference>
<comment type="cofactor">
    <cofactor evidence="1">
        <name>Zn(2+)</name>
        <dbReference type="ChEBI" id="CHEBI:29105"/>
    </cofactor>
</comment>
<evidence type="ECO:0000256" key="3">
    <source>
        <dbReference type="ARBA" id="ARBA00022670"/>
    </source>
</evidence>
<dbReference type="Pfam" id="PF01551">
    <property type="entry name" value="Peptidase_M23"/>
    <property type="match status" value="1"/>
</dbReference>
<comment type="subcellular location">
    <subcellularLocation>
        <location evidence="2">Cell envelope</location>
    </subcellularLocation>
</comment>
<dbReference type="CDD" id="cd12797">
    <property type="entry name" value="M23_peptidase"/>
    <property type="match status" value="1"/>
</dbReference>
<dbReference type="Gene3D" id="2.70.70.10">
    <property type="entry name" value="Glucose Permease (Domain IIA)"/>
    <property type="match status" value="1"/>
</dbReference>
<proteinExistence type="predicted"/>
<keyword evidence="3" id="KW-0645">Protease</keyword>
<dbReference type="GO" id="GO:0006508">
    <property type="term" value="P:proteolysis"/>
    <property type="evidence" value="ECO:0007669"/>
    <property type="project" value="UniProtKB-KW"/>
</dbReference>
<evidence type="ECO:0000256" key="1">
    <source>
        <dbReference type="ARBA" id="ARBA00001947"/>
    </source>
</evidence>
<dbReference type="PANTHER" id="PTHR21666">
    <property type="entry name" value="PEPTIDASE-RELATED"/>
    <property type="match status" value="1"/>
</dbReference>
<dbReference type="EMBL" id="SMFX01000001">
    <property type="protein sequence ID" value="TCK19254.1"/>
    <property type="molecule type" value="Genomic_DNA"/>
</dbReference>
<feature type="domain" description="LysM" evidence="8">
    <location>
        <begin position="138"/>
        <end position="186"/>
    </location>
</feature>
<sequence length="500" mass="55245">MLSALKYLNIDSPVDPGGLCQLALHTYLKGISVRYNNSSLRDYSTGWSDSRSSKRSPKGLRWALLGSASGLAIGLFSLTSFDANAIKVKELSIDLPVPEMVSESAGTYMETTVAEPRQEDAATQPEPAPAPLAKGEWHTVTVREGDSLARIFSKQDIPATQLHHLIASGKVAKKLTRIYPGQTLRLRTTPEDGLLELKYEIDALNQIEVSRNGDNFDAQLVTRAPERRKVQATGEINSSLFLAAQKAHLPENIAMELSNIFGWDIDFALDIRKGDRFTVIYEDLYLDGERIGTGNILAAEFINRDKTHQAVRYTDARDHTDYYSPEGRSMRKTFLRTPVTFSRISSRFSLGRKHPILNTIRSHKGVDYAAPRGTPVKATGAGKIVLRGKKGGYGKTVVVQHGSRYSTLYAHLNSYARGLRNGSRVQQGQVIGYVGSTGLATGPHLHYEFRVNGVHRNPLTVKLPDAAPLQRTYMADFKLKTGNLLARLELARSQAIALKE</sequence>
<name>A0A4R1HBB3_9GAMM</name>
<dbReference type="InterPro" id="IPR007340">
    <property type="entry name" value="LysM_Opacity-associatedA"/>
</dbReference>
<dbReference type="InterPro" id="IPR050570">
    <property type="entry name" value="Cell_wall_metabolism_enzyme"/>
</dbReference>
<evidence type="ECO:0000256" key="7">
    <source>
        <dbReference type="ARBA" id="ARBA00023049"/>
    </source>
</evidence>
<protein>
    <submittedName>
        <fullName evidence="9">Murein DD-endopeptidase MepM/ murein hydrolase activator NlpD</fullName>
    </submittedName>
</protein>
<evidence type="ECO:0000256" key="2">
    <source>
        <dbReference type="ARBA" id="ARBA00004196"/>
    </source>
</evidence>
<dbReference type="Proteomes" id="UP000295707">
    <property type="component" value="Unassembled WGS sequence"/>
</dbReference>
<dbReference type="GO" id="GO:0046872">
    <property type="term" value="F:metal ion binding"/>
    <property type="evidence" value="ECO:0007669"/>
    <property type="project" value="UniProtKB-KW"/>
</dbReference>
<keyword evidence="10" id="KW-1185">Reference proteome</keyword>
<dbReference type="PANTHER" id="PTHR21666:SF288">
    <property type="entry name" value="CELL DIVISION PROTEIN YTFB"/>
    <property type="match status" value="1"/>
</dbReference>
<evidence type="ECO:0000256" key="4">
    <source>
        <dbReference type="ARBA" id="ARBA00022723"/>
    </source>
</evidence>
<dbReference type="InterPro" id="IPR016047">
    <property type="entry name" value="M23ase_b-sheet_dom"/>
</dbReference>